<dbReference type="GO" id="GO:0003755">
    <property type="term" value="F:peptidyl-prolyl cis-trans isomerase activity"/>
    <property type="evidence" value="ECO:0007669"/>
    <property type="project" value="UniProtKB-KW"/>
</dbReference>
<dbReference type="CDD" id="cd01924">
    <property type="entry name" value="cyclophilin_TLP40_like"/>
    <property type="match status" value="1"/>
</dbReference>
<dbReference type="OMA" id="QFFFFLY"/>
<dbReference type="eggNOG" id="ENOG502QSSP">
    <property type="taxonomic scope" value="Eukaryota"/>
</dbReference>
<feature type="chain" id="PRO_5044221438" description="peptidylprolyl isomerase" evidence="5">
    <location>
        <begin position="25"/>
        <end position="412"/>
    </location>
</feature>
<reference evidence="7" key="2">
    <citation type="submission" date="2024-10" db="UniProtKB">
        <authorList>
            <consortium name="EnsemblProtists"/>
        </authorList>
    </citation>
    <scope>IDENTIFICATION</scope>
</reference>
<dbReference type="InterPro" id="IPR044665">
    <property type="entry name" value="E_coli_cyclophilin_A-like"/>
</dbReference>
<dbReference type="PANTHER" id="PTHR43246">
    <property type="entry name" value="PEPTIDYL-PROLYL CIS-TRANS ISOMERASE CYP38, CHLOROPLASTIC"/>
    <property type="match status" value="1"/>
</dbReference>
<feature type="signal peptide" evidence="5">
    <location>
        <begin position="1"/>
        <end position="24"/>
    </location>
</feature>
<dbReference type="EC" id="5.2.1.8" evidence="1"/>
<evidence type="ECO:0000259" key="6">
    <source>
        <dbReference type="PROSITE" id="PS50072"/>
    </source>
</evidence>
<dbReference type="Proteomes" id="UP000013827">
    <property type="component" value="Unassembled WGS sequence"/>
</dbReference>
<evidence type="ECO:0000256" key="2">
    <source>
        <dbReference type="ARBA" id="ARBA00023078"/>
    </source>
</evidence>
<dbReference type="HOGENOM" id="CLU_012062_19_2_1"/>
<dbReference type="InterPro" id="IPR002130">
    <property type="entry name" value="Cyclophilin-type_PPIase_dom"/>
</dbReference>
<keyword evidence="8" id="KW-1185">Reference proteome</keyword>
<evidence type="ECO:0000313" key="8">
    <source>
        <dbReference type="Proteomes" id="UP000013827"/>
    </source>
</evidence>
<evidence type="ECO:0000313" key="7">
    <source>
        <dbReference type="EnsemblProtists" id="EOD35680"/>
    </source>
</evidence>
<keyword evidence="4" id="KW-0413">Isomerase</keyword>
<evidence type="ECO:0000256" key="4">
    <source>
        <dbReference type="ARBA" id="ARBA00023235"/>
    </source>
</evidence>
<dbReference type="AlphaFoldDB" id="A0A0D3KIU5"/>
<dbReference type="InterPro" id="IPR023222">
    <property type="entry name" value="PsbQ-like_dom_sf"/>
</dbReference>
<reference evidence="8" key="1">
    <citation type="journal article" date="2013" name="Nature">
        <title>Pan genome of the phytoplankton Emiliania underpins its global distribution.</title>
        <authorList>
            <person name="Read B.A."/>
            <person name="Kegel J."/>
            <person name="Klute M.J."/>
            <person name="Kuo A."/>
            <person name="Lefebvre S.C."/>
            <person name="Maumus F."/>
            <person name="Mayer C."/>
            <person name="Miller J."/>
            <person name="Monier A."/>
            <person name="Salamov A."/>
            <person name="Young J."/>
            <person name="Aguilar M."/>
            <person name="Claverie J.M."/>
            <person name="Frickenhaus S."/>
            <person name="Gonzalez K."/>
            <person name="Herman E.K."/>
            <person name="Lin Y.C."/>
            <person name="Napier J."/>
            <person name="Ogata H."/>
            <person name="Sarno A.F."/>
            <person name="Shmutz J."/>
            <person name="Schroeder D."/>
            <person name="de Vargas C."/>
            <person name="Verret F."/>
            <person name="von Dassow P."/>
            <person name="Valentin K."/>
            <person name="Van de Peer Y."/>
            <person name="Wheeler G."/>
            <person name="Dacks J.B."/>
            <person name="Delwiche C.F."/>
            <person name="Dyhrman S.T."/>
            <person name="Glockner G."/>
            <person name="John U."/>
            <person name="Richards T."/>
            <person name="Worden A.Z."/>
            <person name="Zhang X."/>
            <person name="Grigoriev I.V."/>
            <person name="Allen A.E."/>
            <person name="Bidle K."/>
            <person name="Borodovsky M."/>
            <person name="Bowler C."/>
            <person name="Brownlee C."/>
            <person name="Cock J.M."/>
            <person name="Elias M."/>
            <person name="Gladyshev V.N."/>
            <person name="Groth M."/>
            <person name="Guda C."/>
            <person name="Hadaegh A."/>
            <person name="Iglesias-Rodriguez M.D."/>
            <person name="Jenkins J."/>
            <person name="Jones B.M."/>
            <person name="Lawson T."/>
            <person name="Leese F."/>
            <person name="Lindquist E."/>
            <person name="Lobanov A."/>
            <person name="Lomsadze A."/>
            <person name="Malik S.B."/>
            <person name="Marsh M.E."/>
            <person name="Mackinder L."/>
            <person name="Mock T."/>
            <person name="Mueller-Roeber B."/>
            <person name="Pagarete A."/>
            <person name="Parker M."/>
            <person name="Probert I."/>
            <person name="Quesneville H."/>
            <person name="Raines C."/>
            <person name="Rensing S.A."/>
            <person name="Riano-Pachon D.M."/>
            <person name="Richier S."/>
            <person name="Rokitta S."/>
            <person name="Shiraiwa Y."/>
            <person name="Soanes D.M."/>
            <person name="van der Giezen M."/>
            <person name="Wahlund T.M."/>
            <person name="Williams B."/>
            <person name="Wilson W."/>
            <person name="Wolfe G."/>
            <person name="Wurch L.L."/>
        </authorList>
    </citation>
    <scope>NUCLEOTIDE SEQUENCE</scope>
</reference>
<name>A0A0D3KIU5_EMIH1</name>
<dbReference type="InterPro" id="IPR048563">
    <property type="entry name" value="CYP38_PsbQ-like"/>
</dbReference>
<evidence type="ECO:0000256" key="1">
    <source>
        <dbReference type="ARBA" id="ARBA00013194"/>
    </source>
</evidence>
<evidence type="ECO:0000256" key="3">
    <source>
        <dbReference type="ARBA" id="ARBA00023110"/>
    </source>
</evidence>
<dbReference type="GeneID" id="17280951"/>
<organism evidence="7 8">
    <name type="scientific">Emiliania huxleyi (strain CCMP1516)</name>
    <dbReference type="NCBI Taxonomy" id="280463"/>
    <lineage>
        <taxon>Eukaryota</taxon>
        <taxon>Haptista</taxon>
        <taxon>Haptophyta</taxon>
        <taxon>Prymnesiophyceae</taxon>
        <taxon>Isochrysidales</taxon>
        <taxon>Noelaerhabdaceae</taxon>
        <taxon>Emiliania</taxon>
    </lineage>
</organism>
<keyword evidence="2" id="KW-0793">Thylakoid</keyword>
<dbReference type="Pfam" id="PF21329">
    <property type="entry name" value="CYP38_PsbQ-like"/>
    <property type="match status" value="1"/>
</dbReference>
<dbReference type="PROSITE" id="PS50072">
    <property type="entry name" value="CSA_PPIASE_2"/>
    <property type="match status" value="1"/>
</dbReference>
<feature type="domain" description="PPIase cyclophilin-type" evidence="6">
    <location>
        <begin position="209"/>
        <end position="412"/>
    </location>
</feature>
<keyword evidence="5" id="KW-0732">Signal</keyword>
<protein>
    <recommendedName>
        <fullName evidence="1">peptidylprolyl isomerase</fullName>
        <ecNumber evidence="1">5.2.1.8</ecNumber>
    </recommendedName>
</protein>
<keyword evidence="3" id="KW-0697">Rotamase</keyword>
<dbReference type="Pfam" id="PF00160">
    <property type="entry name" value="Pro_isomerase"/>
    <property type="match status" value="1"/>
</dbReference>
<dbReference type="Gene3D" id="1.20.120.290">
    <property type="entry name" value="Oxygen-evolving enhancer protein 3 (PsbQ), four-helix up-down bundle"/>
    <property type="match status" value="1"/>
</dbReference>
<proteinExistence type="predicted"/>
<sequence length="412" mass="42970">MRLTPPPSTFAGAAARSLSAAALAALLSVSSITPSVPPAFGPAAAQAKELASGSGSRVNKDPISLLRLALPRVSKEARELQAGLEECQDNLARLNGQVASSALQKAKVAAGKSGAMLKSVPPAKAAEAQAALDTINAAMDEVGAKIAASRQGEALAATERALGAVTQLQEAMASGYAQPSPPKEFASLPYLKGRATVDLVLQPGKEHGQFDVEGKLYKQLEVKMVVDGYTSPITAGNFVDLVRRGFYNGMHIQRSDGFVVQTGDPSNELEGSGADAKKNGYVEGGKVRKIPLEVMVRGDKDPIYSATFDDDGRGGYAAAMPFNSYGALGMAREEYDPDSASSQWFWLLFDSDLTPAGKNLLDGRYACFGYTVDGARLLSDVKEGDIIASAKVSSGESNLVLPTAPALAVAAE</sequence>
<dbReference type="KEGG" id="ehx:EMIHUDRAFT_440955"/>
<dbReference type="Gene3D" id="2.40.100.10">
    <property type="entry name" value="Cyclophilin-like"/>
    <property type="match status" value="1"/>
</dbReference>
<evidence type="ECO:0000256" key="5">
    <source>
        <dbReference type="SAM" id="SignalP"/>
    </source>
</evidence>
<dbReference type="EnsemblProtists" id="EOD35680">
    <property type="protein sequence ID" value="EOD35680"/>
    <property type="gene ID" value="EMIHUDRAFT_440955"/>
</dbReference>
<dbReference type="SUPFAM" id="SSF50891">
    <property type="entry name" value="Cyclophilin-like"/>
    <property type="match status" value="1"/>
</dbReference>
<dbReference type="RefSeq" id="XP_005788109.1">
    <property type="nucleotide sequence ID" value="XM_005788052.1"/>
</dbReference>
<dbReference type="InterPro" id="IPR029000">
    <property type="entry name" value="Cyclophilin-like_dom_sf"/>
</dbReference>
<accession>A0A0D3KIU5</accession>
<dbReference type="PaxDb" id="2903-EOD35680"/>